<evidence type="ECO:0000313" key="4">
    <source>
        <dbReference type="Proteomes" id="UP000032221"/>
    </source>
</evidence>
<dbReference type="InterPro" id="IPR015286">
    <property type="entry name" value="Porin_fam_mycobact-type"/>
</dbReference>
<keyword evidence="4" id="KW-1185">Reference proteome</keyword>
<feature type="chain" id="PRO_5002242359" evidence="2">
    <location>
        <begin position="28"/>
        <end position="212"/>
    </location>
</feature>
<dbReference type="SUPFAM" id="SSF56959">
    <property type="entry name" value="Leukocidin-like"/>
    <property type="match status" value="1"/>
</dbReference>
<evidence type="ECO:0000313" key="3">
    <source>
        <dbReference type="EMBL" id="KIU18839.1"/>
    </source>
</evidence>
<accession>A0A0D1K1L0</accession>
<proteinExistence type="predicted"/>
<feature type="signal peptide" evidence="2">
    <location>
        <begin position="1"/>
        <end position="27"/>
    </location>
</feature>
<evidence type="ECO:0000256" key="2">
    <source>
        <dbReference type="SAM" id="SignalP"/>
    </source>
</evidence>
<dbReference type="AlphaFoldDB" id="A0A0D1K1L0"/>
<dbReference type="Pfam" id="PF09203">
    <property type="entry name" value="MspA"/>
    <property type="match status" value="1"/>
</dbReference>
<dbReference type="Proteomes" id="UP000032221">
    <property type="component" value="Unassembled WGS sequence"/>
</dbReference>
<protein>
    <submittedName>
        <fullName evidence="3">Porin</fullName>
    </submittedName>
</protein>
<comment type="caution">
    <text evidence="3">The sequence shown here is derived from an EMBL/GenBank/DDBJ whole genome shotgun (WGS) entry which is preliminary data.</text>
</comment>
<name>A0A0D1K1L0_9MYCO</name>
<evidence type="ECO:0000256" key="1">
    <source>
        <dbReference type="ARBA" id="ARBA00022729"/>
    </source>
</evidence>
<organism evidence="3 4">
    <name type="scientific">Mycolicibacterium llatzerense</name>
    <dbReference type="NCBI Taxonomy" id="280871"/>
    <lineage>
        <taxon>Bacteria</taxon>
        <taxon>Bacillati</taxon>
        <taxon>Actinomycetota</taxon>
        <taxon>Actinomycetes</taxon>
        <taxon>Mycobacteriales</taxon>
        <taxon>Mycobacteriaceae</taxon>
        <taxon>Mycolicibacterium</taxon>
    </lineage>
</organism>
<sequence>MTAFGRVLVTVLVGVSSLFLAAGTSHAGLDDELSLVDGQDRTLTVQQWDTFLNGVFPLDRNRLTREWFHSGRAKYNCAGNGCDEFGGTLELGYQVGFPWSLGVGINFSYQTPNILLDDVTPATFTGQGFGGIITPNLFPGVSISADLGNGPGIQEVATFSVDVSGPAGSVAVSNAHGTVTGAAGGVMLRPFARLIAKTGDSVTTYGEPWNMN</sequence>
<dbReference type="Gene3D" id="2.10.300.10">
    <property type="entry name" value="Porin MspA ribbon domain"/>
    <property type="match status" value="1"/>
</dbReference>
<dbReference type="OrthoDB" id="4569497at2"/>
<dbReference type="RefSeq" id="WP_043984038.1">
    <property type="nucleotide sequence ID" value="NZ_JXST01000001.1"/>
</dbReference>
<keyword evidence="1 2" id="KW-0732">Signal</keyword>
<reference evidence="3 4" key="1">
    <citation type="submission" date="2015-01" db="EMBL/GenBank/DDBJ databases">
        <title>Genome sequence of Mycobacterium llatzerense and Mycobacterium immunogenum recovered from brain abscess.</title>
        <authorList>
            <person name="Greninger A.L."/>
            <person name="Langelier C."/>
            <person name="Cunningham G."/>
            <person name="Chiu C.Y."/>
            <person name="Miller S."/>
        </authorList>
    </citation>
    <scope>NUCLEOTIDE SEQUENCE [LARGE SCALE GENOMIC DNA]</scope>
    <source>
        <strain evidence="3 4">CLUC14</strain>
    </source>
</reference>
<dbReference type="Gene3D" id="2.60.40.1650">
    <property type="entry name" value="Porin MspA (Ig-like beta-sandwich domain)"/>
    <property type="match status" value="1"/>
</dbReference>
<dbReference type="EMBL" id="JXST01000001">
    <property type="protein sequence ID" value="KIU18839.1"/>
    <property type="molecule type" value="Genomic_DNA"/>
</dbReference>
<dbReference type="InterPro" id="IPR036435">
    <property type="entry name" value="Leukocidin/porin_MspA_sf"/>
</dbReference>
<dbReference type="PATRIC" id="fig|280871.6.peg.196"/>
<gene>
    <name evidence="3" type="ORF">TL10_00965</name>
</gene>